<dbReference type="AlphaFoldDB" id="A0A830C383"/>
<evidence type="ECO:0000313" key="10">
    <source>
        <dbReference type="EMBL" id="GFP90633.1"/>
    </source>
</evidence>
<evidence type="ECO:0000256" key="6">
    <source>
        <dbReference type="SAM" id="MobiDB-lite"/>
    </source>
</evidence>
<accession>A0A830C383</accession>
<comment type="caution">
    <text evidence="10">The sequence shown here is derived from an EMBL/GenBank/DDBJ whole genome shotgun (WGS) entry which is preliminary data.</text>
</comment>
<dbReference type="Pfam" id="PF21138">
    <property type="entry name" value="SMUBP-2_HCS1_1B"/>
    <property type="match status" value="1"/>
</dbReference>
<keyword evidence="4" id="KW-0347">Helicase</keyword>
<keyword evidence="5" id="KW-0067">ATP-binding</keyword>
<dbReference type="GO" id="GO:0016787">
    <property type="term" value="F:hydrolase activity"/>
    <property type="evidence" value="ECO:0007669"/>
    <property type="project" value="UniProtKB-KW"/>
</dbReference>
<dbReference type="InterPro" id="IPR048761">
    <property type="entry name" value="SMUBP-2_HCS1_1B"/>
</dbReference>
<evidence type="ECO:0000259" key="8">
    <source>
        <dbReference type="Pfam" id="PF13087"/>
    </source>
</evidence>
<dbReference type="GO" id="GO:0005524">
    <property type="term" value="F:ATP binding"/>
    <property type="evidence" value="ECO:0007669"/>
    <property type="project" value="UniProtKB-KW"/>
</dbReference>
<name>A0A830C383_9LAMI</name>
<organism evidence="10 11">
    <name type="scientific">Phtheirospermum japonicum</name>
    <dbReference type="NCBI Taxonomy" id="374723"/>
    <lineage>
        <taxon>Eukaryota</taxon>
        <taxon>Viridiplantae</taxon>
        <taxon>Streptophyta</taxon>
        <taxon>Embryophyta</taxon>
        <taxon>Tracheophyta</taxon>
        <taxon>Spermatophyta</taxon>
        <taxon>Magnoliopsida</taxon>
        <taxon>eudicotyledons</taxon>
        <taxon>Gunneridae</taxon>
        <taxon>Pentapetalae</taxon>
        <taxon>asterids</taxon>
        <taxon>lamiids</taxon>
        <taxon>Lamiales</taxon>
        <taxon>Orobanchaceae</taxon>
        <taxon>Orobanchaceae incertae sedis</taxon>
        <taxon>Phtheirospermum</taxon>
    </lineage>
</organism>
<keyword evidence="2" id="KW-0547">Nucleotide-binding</keyword>
<feature type="domain" description="DNA2/NAM7 helicase-like C-terminal" evidence="8">
    <location>
        <begin position="687"/>
        <end position="891"/>
    </location>
</feature>
<dbReference type="Proteomes" id="UP000653305">
    <property type="component" value="Unassembled WGS sequence"/>
</dbReference>
<dbReference type="InterPro" id="IPR050534">
    <property type="entry name" value="Coronavir_polyprotein_1ab"/>
</dbReference>
<evidence type="ECO:0000256" key="5">
    <source>
        <dbReference type="ARBA" id="ARBA00022840"/>
    </source>
</evidence>
<evidence type="ECO:0000259" key="9">
    <source>
        <dbReference type="Pfam" id="PF21138"/>
    </source>
</evidence>
<dbReference type="PANTHER" id="PTHR43788">
    <property type="entry name" value="DNA2/NAM7 HELICASE FAMILY MEMBER"/>
    <property type="match status" value="1"/>
</dbReference>
<evidence type="ECO:0000256" key="4">
    <source>
        <dbReference type="ARBA" id="ARBA00022806"/>
    </source>
</evidence>
<dbReference type="GO" id="GO:0003677">
    <property type="term" value="F:DNA binding"/>
    <property type="evidence" value="ECO:0007669"/>
    <property type="project" value="UniProtKB-KW"/>
</dbReference>
<dbReference type="InterPro" id="IPR041677">
    <property type="entry name" value="DNA2/NAM7_AAA_11"/>
</dbReference>
<dbReference type="FunFam" id="3.40.50.300:FF:001868">
    <property type="entry name" value="DNA helicase A"/>
    <property type="match status" value="1"/>
</dbReference>
<reference evidence="10" key="1">
    <citation type="submission" date="2020-07" db="EMBL/GenBank/DDBJ databases">
        <title>Ethylene signaling mediates host invasion by parasitic plants.</title>
        <authorList>
            <person name="Yoshida S."/>
        </authorList>
    </citation>
    <scope>NUCLEOTIDE SEQUENCE</scope>
    <source>
        <strain evidence="10">Okayama</strain>
    </source>
</reference>
<dbReference type="GO" id="GO:0003723">
    <property type="term" value="F:RNA binding"/>
    <property type="evidence" value="ECO:0007669"/>
    <property type="project" value="InterPro"/>
</dbReference>
<dbReference type="InterPro" id="IPR047187">
    <property type="entry name" value="SF1_C_Upf1"/>
</dbReference>
<gene>
    <name evidence="10" type="ORF">PHJA_001207400</name>
</gene>
<dbReference type="OrthoDB" id="6513042at2759"/>
<comment type="similarity">
    <text evidence="1">Belongs to the DNA2/NAM7 helicase family.</text>
</comment>
<evidence type="ECO:0000259" key="7">
    <source>
        <dbReference type="Pfam" id="PF13086"/>
    </source>
</evidence>
<dbReference type="CDD" id="cd18808">
    <property type="entry name" value="SF1_C_Upf1"/>
    <property type="match status" value="1"/>
</dbReference>
<dbReference type="Gene3D" id="2.40.30.270">
    <property type="match status" value="1"/>
</dbReference>
<sequence length="936" mass="102788">MESSCIFCGGVSASILKSPAKSVYPNRIFLSSPISHCIRVGSSSRSNSSSIKAAVSEETRRRSKQQQCQSGDPLGRKDLGKDVVKWISQGMKSMAMDFALAEKRGDFADLKQRMGPGLTFVIQAQPYLNAVPMPLGMEAVCLKSCTHYPTLFDHFQRELREVLHDLQRKALVRDWRETESWKLLKELANSGWLVNLLRNGCLSIRASSQHRAIARKASESKSVQGVLGLNLDKVKAIQRRIDEFTENMSDLLRIERDSELEFTQEELNAVPTPPDEHSGSPKPTEFLVSHAQTEQELCDTICNLNVISTSTGLGGMHLVLFRVEGNHRLPPTNLSPGDMVCVRICDSRGAGATSCMQGFVNNLGDDGCSISVALESRRGDSTFSKLFGKNIRIDRIQGLADTLTYERNCEALMMLQKKGLKKRNPSLAVVTTIFGDKEDIAWFEDNKIVDWTEPELYDYEFYDRSQKRAIALGLNKKRPVLIIQGPPGTGKTGVLKQLISIVVKQGERVLVTAPTNAAVDNMVDKLSDLKANIVRVGNPARISPAVASKSLVEIVNNRLSDFKSEFERKKSDLRKDLSHCLRDDSLAAGIRQLLKQLGKTMKRKERETVKDVLTSANVVLATNIGAADPMIRCLDPFDLVVIDEAGQAIEPSCWIPMLLGKRCVLAGDECQLAPVILSRKALEGGLGVSLLERASGLHEGVLGTKLKTQYRMNDAIASWASKEMYNGLLESSASVVSHLLSDSPLIRTTWITQCPLLLLDTRMPYGSLSVGCEEQLDPAGTGSFYNEGEADIVVQHIFALIYAGVSPASIVVQSPYVAQVQLLRDRLEESPVSTGVEVATIDSFQGREADAVIISMVRSNNMGAVGFLGDSRRMNVAITRARKHVAIVCDSSTICHNTFLARLLRHIRYFGRVKHAEPGGSGGYGLSMNPALPSVS</sequence>
<dbReference type="GO" id="GO:0043139">
    <property type="term" value="F:5'-3' DNA helicase activity"/>
    <property type="evidence" value="ECO:0007669"/>
    <property type="project" value="TreeGrafter"/>
</dbReference>
<keyword evidence="10" id="KW-0238">DNA-binding</keyword>
<dbReference type="Pfam" id="PF13086">
    <property type="entry name" value="AAA_11"/>
    <property type="match status" value="1"/>
</dbReference>
<protein>
    <submittedName>
        <fullName evidence="10">DNA-binding protein smubp-2</fullName>
    </submittedName>
</protein>
<dbReference type="PANTHER" id="PTHR43788:SF3">
    <property type="entry name" value="P-LOOP CONTAINING NUCLEOSIDE TRIPHOSPHATE HYDROLASES SUPERFAMILY PROTEIN"/>
    <property type="match status" value="1"/>
</dbReference>
<dbReference type="Gene3D" id="3.40.50.300">
    <property type="entry name" value="P-loop containing nucleotide triphosphate hydrolases"/>
    <property type="match status" value="2"/>
</dbReference>
<proteinExistence type="inferred from homology"/>
<dbReference type="Pfam" id="PF13087">
    <property type="entry name" value="AAA_12"/>
    <property type="match status" value="1"/>
</dbReference>
<keyword evidence="11" id="KW-1185">Reference proteome</keyword>
<feature type="domain" description="Helicase SMUBP-2/HCS1 1B" evidence="9">
    <location>
        <begin position="301"/>
        <end position="378"/>
    </location>
</feature>
<dbReference type="InterPro" id="IPR041679">
    <property type="entry name" value="DNA2/NAM7-like_C"/>
</dbReference>
<feature type="domain" description="DNA2/NAM7 helicase helicase" evidence="7">
    <location>
        <begin position="463"/>
        <end position="679"/>
    </location>
</feature>
<dbReference type="SUPFAM" id="SSF52540">
    <property type="entry name" value="P-loop containing nucleoside triphosphate hydrolases"/>
    <property type="match status" value="1"/>
</dbReference>
<evidence type="ECO:0000256" key="2">
    <source>
        <dbReference type="ARBA" id="ARBA00022741"/>
    </source>
</evidence>
<dbReference type="InterPro" id="IPR027417">
    <property type="entry name" value="P-loop_NTPase"/>
</dbReference>
<evidence type="ECO:0000313" key="11">
    <source>
        <dbReference type="Proteomes" id="UP000653305"/>
    </source>
</evidence>
<keyword evidence="3" id="KW-0378">Hydrolase</keyword>
<dbReference type="EMBL" id="BMAC01000222">
    <property type="protein sequence ID" value="GFP90633.1"/>
    <property type="molecule type" value="Genomic_DNA"/>
</dbReference>
<evidence type="ECO:0000256" key="3">
    <source>
        <dbReference type="ARBA" id="ARBA00022801"/>
    </source>
</evidence>
<evidence type="ECO:0000256" key="1">
    <source>
        <dbReference type="ARBA" id="ARBA00007913"/>
    </source>
</evidence>
<feature type="region of interest" description="Disordered" evidence="6">
    <location>
        <begin position="41"/>
        <end position="76"/>
    </location>
</feature>